<dbReference type="AlphaFoldDB" id="A0A8S9G7L0"/>
<organism evidence="1 2">
    <name type="scientific">Brassica cretica</name>
    <name type="common">Mustard</name>
    <dbReference type="NCBI Taxonomy" id="69181"/>
    <lineage>
        <taxon>Eukaryota</taxon>
        <taxon>Viridiplantae</taxon>
        <taxon>Streptophyta</taxon>
        <taxon>Embryophyta</taxon>
        <taxon>Tracheophyta</taxon>
        <taxon>Spermatophyta</taxon>
        <taxon>Magnoliopsida</taxon>
        <taxon>eudicotyledons</taxon>
        <taxon>Gunneridae</taxon>
        <taxon>Pentapetalae</taxon>
        <taxon>rosids</taxon>
        <taxon>malvids</taxon>
        <taxon>Brassicales</taxon>
        <taxon>Brassicaceae</taxon>
        <taxon>Brassiceae</taxon>
        <taxon>Brassica</taxon>
    </lineage>
</organism>
<dbReference type="Proteomes" id="UP000712281">
    <property type="component" value="Unassembled WGS sequence"/>
</dbReference>
<reference evidence="1" key="1">
    <citation type="submission" date="2019-12" db="EMBL/GenBank/DDBJ databases">
        <title>Genome sequencing and annotation of Brassica cretica.</title>
        <authorList>
            <person name="Studholme D.J."/>
            <person name="Sarris P.F."/>
        </authorList>
    </citation>
    <scope>NUCLEOTIDE SEQUENCE</scope>
    <source>
        <strain evidence="1">PFS-001/15</strain>
        <tissue evidence="1">Leaf</tissue>
    </source>
</reference>
<dbReference type="EMBL" id="QGKW02002005">
    <property type="protein sequence ID" value="KAF2540587.1"/>
    <property type="molecule type" value="Genomic_DNA"/>
</dbReference>
<evidence type="ECO:0000313" key="2">
    <source>
        <dbReference type="Proteomes" id="UP000712281"/>
    </source>
</evidence>
<sequence length="254" mass="28863">MKELLYEEYVKGAGDEIWNQIRVYTNPKPRRLILATRPNRKVKKAPPKDPSLLKHLSGEDALDTRKQRHTEGKIRRYVIGITLFRRHTDETRNSEDHQFVGKVLGIYRGRTSSGYFDGFSDGTVLGSSDETFFGSSDETFLGIFIGKFRVKEPSENSEERVRRIPLFSCSDGTTTSSILLQEEPPGQSTNRQAVPLDAPIKLQNQKDNSTIHHCGFELQEKTSRRKKLWILQTGGFPARPIASISSQKWISAQP</sequence>
<name>A0A8S9G7L0_BRACR</name>
<protein>
    <submittedName>
        <fullName evidence="1">Uncharacterized protein</fullName>
    </submittedName>
</protein>
<gene>
    <name evidence="1" type="ORF">F2Q68_00031596</name>
</gene>
<evidence type="ECO:0000313" key="1">
    <source>
        <dbReference type="EMBL" id="KAF2540587.1"/>
    </source>
</evidence>
<comment type="caution">
    <text evidence="1">The sequence shown here is derived from an EMBL/GenBank/DDBJ whole genome shotgun (WGS) entry which is preliminary data.</text>
</comment>
<proteinExistence type="predicted"/>
<accession>A0A8S9G7L0</accession>